<evidence type="ECO:0000259" key="5">
    <source>
        <dbReference type="Pfam" id="PF00849"/>
    </source>
</evidence>
<evidence type="ECO:0000256" key="1">
    <source>
        <dbReference type="ARBA" id="ARBA00000073"/>
    </source>
</evidence>
<feature type="compositionally biased region" description="Basic residues" evidence="4">
    <location>
        <begin position="32"/>
        <end position="41"/>
    </location>
</feature>
<evidence type="ECO:0000256" key="4">
    <source>
        <dbReference type="SAM" id="MobiDB-lite"/>
    </source>
</evidence>
<dbReference type="AlphaFoldDB" id="A0A1I2USK1"/>
<feature type="domain" description="Pseudouridine synthase RsuA/RluA-like" evidence="5">
    <location>
        <begin position="143"/>
        <end position="294"/>
    </location>
</feature>
<reference evidence="6 7" key="1">
    <citation type="submission" date="2016-10" db="EMBL/GenBank/DDBJ databases">
        <authorList>
            <person name="de Groot N.N."/>
        </authorList>
    </citation>
    <scope>NUCLEOTIDE SEQUENCE [LARGE SCALE GENOMIC DNA]</scope>
    <source>
        <strain>J11</strain>
        <strain evidence="7">PG 39</strain>
    </source>
</reference>
<accession>A0A1I2USK1</accession>
<dbReference type="PANTHER" id="PTHR21600:SF84">
    <property type="entry name" value="PSEUDOURIDINE SYNTHASE RSUA_RLUA-LIKE DOMAIN-CONTAINING PROTEIN"/>
    <property type="match status" value="1"/>
</dbReference>
<dbReference type="GO" id="GO:0003723">
    <property type="term" value="F:RNA binding"/>
    <property type="evidence" value="ECO:0007669"/>
    <property type="project" value="InterPro"/>
</dbReference>
<gene>
    <name evidence="6" type="ORF">SAMN05660282_01946</name>
</gene>
<dbReference type="InterPro" id="IPR050188">
    <property type="entry name" value="RluA_PseudoU_synthase"/>
</dbReference>
<dbReference type="EMBL" id="FOPJ01000015">
    <property type="protein sequence ID" value="SFG78777.1"/>
    <property type="molecule type" value="Genomic_DNA"/>
</dbReference>
<dbReference type="Proteomes" id="UP000199065">
    <property type="component" value="Unassembled WGS sequence"/>
</dbReference>
<feature type="compositionally biased region" description="Basic and acidic residues" evidence="4">
    <location>
        <begin position="1"/>
        <end position="18"/>
    </location>
</feature>
<evidence type="ECO:0000313" key="6">
    <source>
        <dbReference type="EMBL" id="SFG78777.1"/>
    </source>
</evidence>
<evidence type="ECO:0000313" key="7">
    <source>
        <dbReference type="Proteomes" id="UP000199065"/>
    </source>
</evidence>
<dbReference type="GO" id="GO:0000455">
    <property type="term" value="P:enzyme-directed rRNA pseudouridine synthesis"/>
    <property type="evidence" value="ECO:0007669"/>
    <property type="project" value="TreeGrafter"/>
</dbReference>
<dbReference type="STRING" id="185761.SAMN05660282_01946"/>
<protein>
    <recommendedName>
        <fullName evidence="2">RNA pseudouridylate synthase</fullName>
    </recommendedName>
    <alternativeName>
        <fullName evidence="3">RNA-uridine isomerase</fullName>
    </alternativeName>
</protein>
<evidence type="ECO:0000256" key="3">
    <source>
        <dbReference type="ARBA" id="ARBA00033164"/>
    </source>
</evidence>
<feature type="region of interest" description="Disordered" evidence="4">
    <location>
        <begin position="1"/>
        <end position="53"/>
    </location>
</feature>
<dbReference type="Pfam" id="PF00849">
    <property type="entry name" value="PseudoU_synth_2"/>
    <property type="match status" value="1"/>
</dbReference>
<dbReference type="Gene3D" id="3.30.2350.10">
    <property type="entry name" value="Pseudouridine synthase"/>
    <property type="match status" value="1"/>
</dbReference>
<dbReference type="InterPro" id="IPR006145">
    <property type="entry name" value="PsdUridine_synth_RsuA/RluA"/>
</dbReference>
<keyword evidence="7" id="KW-1185">Reference proteome</keyword>
<dbReference type="PANTHER" id="PTHR21600">
    <property type="entry name" value="MITOCHONDRIAL RNA PSEUDOURIDINE SYNTHASE"/>
    <property type="match status" value="1"/>
</dbReference>
<sequence>MAHRIARDGDQDREKVESQGESVPGGDSTRGMRSRRSRRLQRSPLGVRNGLNPTRVRIPESAVDGMRAFDVLTHMISTQRHRHPDDGEQAIMQRFHEGLVATVDGPCEPDDLLFPGQDLWFYRMPAPETPLGEECCVLFSDEHLLVVDKPAGMATMPRGRHQTQTALVQLRMKTSNPDLVPAHRLDRLTSGILVFIANPAVRGAYQSLFSKPGLVRKTYEALAAHDPRISAGTRWSSFMEKKVGDLQARSTDTQPHNALTEVLAVEPLPGKPGMARYSLRPYTGKTHQLRRHMNDAGVPILGDPLYPVVLPEAEDDTTLHLMSRSISFIDPISGEERFFEAPRRW</sequence>
<dbReference type="GO" id="GO:0009982">
    <property type="term" value="F:pseudouridine synthase activity"/>
    <property type="evidence" value="ECO:0007669"/>
    <property type="project" value="InterPro"/>
</dbReference>
<dbReference type="GO" id="GO:0140098">
    <property type="term" value="F:catalytic activity, acting on RNA"/>
    <property type="evidence" value="ECO:0007669"/>
    <property type="project" value="UniProtKB-ARBA"/>
</dbReference>
<organism evidence="6 7">
    <name type="scientific">Corynebacterium spheniscorum</name>
    <dbReference type="NCBI Taxonomy" id="185761"/>
    <lineage>
        <taxon>Bacteria</taxon>
        <taxon>Bacillati</taxon>
        <taxon>Actinomycetota</taxon>
        <taxon>Actinomycetes</taxon>
        <taxon>Mycobacteriales</taxon>
        <taxon>Corynebacteriaceae</taxon>
        <taxon>Corynebacterium</taxon>
    </lineage>
</organism>
<proteinExistence type="predicted"/>
<name>A0A1I2USK1_9CORY</name>
<dbReference type="InterPro" id="IPR020103">
    <property type="entry name" value="PsdUridine_synth_cat_dom_sf"/>
</dbReference>
<dbReference type="SUPFAM" id="SSF55120">
    <property type="entry name" value="Pseudouridine synthase"/>
    <property type="match status" value="1"/>
</dbReference>
<comment type="catalytic activity">
    <reaction evidence="1">
        <text>a uridine in RNA = a pseudouridine in RNA</text>
        <dbReference type="Rhea" id="RHEA:48348"/>
        <dbReference type="Rhea" id="RHEA-COMP:12068"/>
        <dbReference type="Rhea" id="RHEA-COMP:12069"/>
        <dbReference type="ChEBI" id="CHEBI:65314"/>
        <dbReference type="ChEBI" id="CHEBI:65315"/>
    </reaction>
</comment>
<dbReference type="RefSeq" id="WP_223845964.1">
    <property type="nucleotide sequence ID" value="NZ_FOPJ01000015.1"/>
</dbReference>
<evidence type="ECO:0000256" key="2">
    <source>
        <dbReference type="ARBA" id="ARBA00031870"/>
    </source>
</evidence>